<evidence type="ECO:0000313" key="2">
    <source>
        <dbReference type="EMBL" id="DAD85630.1"/>
    </source>
</evidence>
<organism evidence="2">
    <name type="scientific">Myoviridae sp. ctino4</name>
    <dbReference type="NCBI Taxonomy" id="2826686"/>
    <lineage>
        <taxon>Viruses</taxon>
        <taxon>Duplodnaviria</taxon>
        <taxon>Heunggongvirae</taxon>
        <taxon>Uroviricota</taxon>
        <taxon>Caudoviricetes</taxon>
    </lineage>
</organism>
<dbReference type="EMBL" id="BK014985">
    <property type="protein sequence ID" value="DAD85630.1"/>
    <property type="molecule type" value="Genomic_DNA"/>
</dbReference>
<name>A0A8S5MTI0_9CAUD</name>
<evidence type="ECO:0000259" key="1">
    <source>
        <dbReference type="Pfam" id="PF06114"/>
    </source>
</evidence>
<feature type="domain" description="IrrE N-terminal-like" evidence="1">
    <location>
        <begin position="55"/>
        <end position="149"/>
    </location>
</feature>
<sequence>MRLEDEQYEEIKRTVIDTFSVYGIRCIPISAFEMATKMGIKVIPYSALSEEKRSAAMRESKDGFSIGSSRSQEWMIFYNDACESYGRINQTIMHEIGHYAMGHIKDGEEEESEAKFFAKYALAPPPLIHTFIEHITPDSIRNVFDLSNQAAKNAYWYYRSWLYNSGSYYTDYEKKILELFKAEC</sequence>
<accession>A0A8S5MTI0</accession>
<dbReference type="Gene3D" id="1.10.10.2910">
    <property type="match status" value="1"/>
</dbReference>
<dbReference type="Pfam" id="PF06114">
    <property type="entry name" value="Peptidase_M78"/>
    <property type="match status" value="1"/>
</dbReference>
<reference evidence="2" key="1">
    <citation type="journal article" date="2021" name="Proc. Natl. Acad. Sci. U.S.A.">
        <title>A Catalog of Tens of Thousands of Viruses from Human Metagenomes Reveals Hidden Associations with Chronic Diseases.</title>
        <authorList>
            <person name="Tisza M.J."/>
            <person name="Buck C.B."/>
        </authorList>
    </citation>
    <scope>NUCLEOTIDE SEQUENCE</scope>
    <source>
        <strain evidence="2">Ctino4</strain>
    </source>
</reference>
<proteinExistence type="predicted"/>
<dbReference type="InterPro" id="IPR010359">
    <property type="entry name" value="IrrE_HExxH"/>
</dbReference>
<protein>
    <submittedName>
        <fullName evidence="2">IrrE protein</fullName>
    </submittedName>
</protein>